<dbReference type="InterPro" id="IPR029063">
    <property type="entry name" value="SAM-dependent_MTases_sf"/>
</dbReference>
<sequence length="232" mass="25286">MSKADLAKKPAEVAAMFDSVADSYDRTNDLLSFGQDRLWRKKVLKAINPQSGQTVLDLAAGTGSSSIVFAKPGVKVIASDFSEGMLAVGRKRHPELEFVYADATALPFKSESVDAVTISFGLRNVVDPNKALTEMLRVLKPGGVVVICEFSHLRTPVIGGLYRWYLRNVLPKLSKVLAKNKGAYDYLAESIEAWPKQEVLVDWLTKAGFVSASYKNLSLGIVALHTAKKAAK</sequence>
<dbReference type="InterPro" id="IPR023576">
    <property type="entry name" value="UbiE/COQ5_MeTrFase_CS"/>
</dbReference>
<dbReference type="PROSITE" id="PS01183">
    <property type="entry name" value="UBIE_1"/>
    <property type="match status" value="1"/>
</dbReference>
<dbReference type="SUPFAM" id="SSF53335">
    <property type="entry name" value="S-adenosyl-L-methionine-dependent methyltransferases"/>
    <property type="match status" value="1"/>
</dbReference>
<evidence type="ECO:0000313" key="4">
    <source>
        <dbReference type="EMBL" id="CAB4685374.1"/>
    </source>
</evidence>
<protein>
    <submittedName>
        <fullName evidence="4">Unannotated protein</fullName>
    </submittedName>
</protein>
<dbReference type="AlphaFoldDB" id="A0A6J6NKW7"/>
<keyword evidence="3" id="KW-0949">S-adenosyl-L-methionine</keyword>
<evidence type="ECO:0000256" key="3">
    <source>
        <dbReference type="ARBA" id="ARBA00022691"/>
    </source>
</evidence>
<dbReference type="PANTHER" id="PTHR43591">
    <property type="entry name" value="METHYLTRANSFERASE"/>
    <property type="match status" value="1"/>
</dbReference>
<dbReference type="NCBIfam" id="NF001244">
    <property type="entry name" value="PRK00216.1-5"/>
    <property type="match status" value="1"/>
</dbReference>
<evidence type="ECO:0000256" key="2">
    <source>
        <dbReference type="ARBA" id="ARBA00022679"/>
    </source>
</evidence>
<dbReference type="GO" id="GO:0008168">
    <property type="term" value="F:methyltransferase activity"/>
    <property type="evidence" value="ECO:0007669"/>
    <property type="project" value="UniProtKB-KW"/>
</dbReference>
<evidence type="ECO:0000256" key="1">
    <source>
        <dbReference type="ARBA" id="ARBA00022603"/>
    </source>
</evidence>
<dbReference type="PROSITE" id="PS51608">
    <property type="entry name" value="SAM_MT_UBIE"/>
    <property type="match status" value="1"/>
</dbReference>
<dbReference type="NCBIfam" id="TIGR01934">
    <property type="entry name" value="MenG_MenH_UbiE"/>
    <property type="match status" value="1"/>
</dbReference>
<keyword evidence="1" id="KW-0489">Methyltransferase</keyword>
<dbReference type="CDD" id="cd02440">
    <property type="entry name" value="AdoMet_MTases"/>
    <property type="match status" value="1"/>
</dbReference>
<name>A0A6J6NKW7_9ZZZZ</name>
<dbReference type="Pfam" id="PF01209">
    <property type="entry name" value="Ubie_methyltran"/>
    <property type="match status" value="1"/>
</dbReference>
<dbReference type="GO" id="GO:0032259">
    <property type="term" value="P:methylation"/>
    <property type="evidence" value="ECO:0007669"/>
    <property type="project" value="UniProtKB-KW"/>
</dbReference>
<dbReference type="GO" id="GO:0042181">
    <property type="term" value="P:ketone biosynthetic process"/>
    <property type="evidence" value="ECO:0007669"/>
    <property type="project" value="UniProtKB-ARBA"/>
</dbReference>
<dbReference type="HAMAP" id="MF_01813">
    <property type="entry name" value="MenG_UbiE_methyltr"/>
    <property type="match status" value="1"/>
</dbReference>
<proteinExistence type="inferred from homology"/>
<dbReference type="InterPro" id="IPR004033">
    <property type="entry name" value="UbiE/COQ5_MeTrFase"/>
</dbReference>
<gene>
    <name evidence="4" type="ORF">UFOPK2373_00503</name>
</gene>
<dbReference type="PANTHER" id="PTHR43591:SF24">
    <property type="entry name" value="2-METHOXY-6-POLYPRENYL-1,4-BENZOQUINOL METHYLASE, MITOCHONDRIAL"/>
    <property type="match status" value="1"/>
</dbReference>
<dbReference type="PROSITE" id="PS01184">
    <property type="entry name" value="UBIE_2"/>
    <property type="match status" value="1"/>
</dbReference>
<dbReference type="EMBL" id="CAEZXL010000067">
    <property type="protein sequence ID" value="CAB4685374.1"/>
    <property type="molecule type" value="Genomic_DNA"/>
</dbReference>
<organism evidence="4">
    <name type="scientific">freshwater metagenome</name>
    <dbReference type="NCBI Taxonomy" id="449393"/>
    <lineage>
        <taxon>unclassified sequences</taxon>
        <taxon>metagenomes</taxon>
        <taxon>ecological metagenomes</taxon>
    </lineage>
</organism>
<accession>A0A6J6NKW7</accession>
<dbReference type="Gene3D" id="3.40.50.150">
    <property type="entry name" value="Vaccinia Virus protein VP39"/>
    <property type="match status" value="1"/>
</dbReference>
<reference evidence="4" key="1">
    <citation type="submission" date="2020-05" db="EMBL/GenBank/DDBJ databases">
        <authorList>
            <person name="Chiriac C."/>
            <person name="Salcher M."/>
            <person name="Ghai R."/>
            <person name="Kavagutti S V."/>
        </authorList>
    </citation>
    <scope>NUCLEOTIDE SEQUENCE</scope>
</reference>
<keyword evidence="2" id="KW-0808">Transferase</keyword>